<dbReference type="Pfam" id="PF01471">
    <property type="entry name" value="PG_binding_1"/>
    <property type="match status" value="1"/>
</dbReference>
<proteinExistence type="predicted"/>
<evidence type="ECO:0000313" key="4">
    <source>
        <dbReference type="EMBL" id="DAF98447.1"/>
    </source>
</evidence>
<keyword evidence="4" id="KW-0378">Hydrolase</keyword>
<dbReference type="Pfam" id="PF05257">
    <property type="entry name" value="CHAP"/>
    <property type="match status" value="1"/>
</dbReference>
<feature type="domain" description="Peptidase C51" evidence="3">
    <location>
        <begin position="41"/>
        <end position="136"/>
    </location>
</feature>
<dbReference type="GO" id="GO:0006508">
    <property type="term" value="P:proteolysis"/>
    <property type="evidence" value="ECO:0007669"/>
    <property type="project" value="UniProtKB-KW"/>
</dbReference>
<dbReference type="InterPro" id="IPR036366">
    <property type="entry name" value="PGBDSf"/>
</dbReference>
<evidence type="ECO:0000259" key="2">
    <source>
        <dbReference type="Pfam" id="PF01471"/>
    </source>
</evidence>
<accession>A0A8S5UVE0</accession>
<evidence type="ECO:0000256" key="1">
    <source>
        <dbReference type="ARBA" id="ARBA00022529"/>
    </source>
</evidence>
<dbReference type="InterPro" id="IPR036365">
    <property type="entry name" value="PGBD-like_sf"/>
</dbReference>
<dbReference type="GO" id="GO:0008233">
    <property type="term" value="F:peptidase activity"/>
    <property type="evidence" value="ECO:0007669"/>
    <property type="project" value="UniProtKB-KW"/>
</dbReference>
<feature type="domain" description="Peptidoglycan binding-like" evidence="2">
    <location>
        <begin position="176"/>
        <end position="206"/>
    </location>
</feature>
<reference evidence="4" key="1">
    <citation type="journal article" date="2021" name="Proc. Natl. Acad. Sci. U.S.A.">
        <title>A Catalog of Tens of Thousands of Viruses from Human Metagenomes Reveals Hidden Associations with Chronic Diseases.</title>
        <authorList>
            <person name="Tisza M.J."/>
            <person name="Buck C.B."/>
        </authorList>
    </citation>
    <scope>NUCLEOTIDE SEQUENCE</scope>
    <source>
        <strain evidence="4">Ctwfx1</strain>
    </source>
</reference>
<organism evidence="4">
    <name type="scientific">Siphoviridae sp. ctwfx1</name>
    <dbReference type="NCBI Taxonomy" id="2825732"/>
    <lineage>
        <taxon>Viruses</taxon>
        <taxon>Duplodnaviria</taxon>
        <taxon>Heunggongvirae</taxon>
        <taxon>Uroviricota</taxon>
        <taxon>Caudoviricetes</taxon>
    </lineage>
</organism>
<name>A0A8S5UVE0_9CAUD</name>
<dbReference type="EMBL" id="BK016147">
    <property type="protein sequence ID" value="DAF98447.1"/>
    <property type="molecule type" value="Genomic_DNA"/>
</dbReference>
<dbReference type="SUPFAM" id="SSF47090">
    <property type="entry name" value="PGBD-like"/>
    <property type="match status" value="1"/>
</dbReference>
<dbReference type="InterPro" id="IPR002477">
    <property type="entry name" value="Peptidoglycan-bd-like"/>
</dbReference>
<protein>
    <submittedName>
        <fullName evidence="4">Protease</fullName>
    </submittedName>
</protein>
<keyword evidence="4" id="KW-0645">Protease</keyword>
<keyword evidence="1" id="KW-0929">Antimicrobial</keyword>
<evidence type="ECO:0000259" key="3">
    <source>
        <dbReference type="Pfam" id="PF05257"/>
    </source>
</evidence>
<dbReference type="Gene3D" id="1.10.101.10">
    <property type="entry name" value="PGBD-like superfamily/PGBD"/>
    <property type="match status" value="1"/>
</dbReference>
<dbReference type="InterPro" id="IPR007921">
    <property type="entry name" value="CHAP_dom"/>
</dbReference>
<sequence length="220" mass="24442">MKRFLETLTAWEGAVRGDAVHKRIVDAYNSFLPHPRGYKLTYSDDYCAAMVSAAAILCGLTEVLPIECSCGEQMRWYQARGQWIEGDAHVPQIGEQVFYCWNDRKDYALTDCTGAPNHTGIVTACDGQSFTVFEGNKGKEHKCAYRVIPVNGRYIRGFGIPKYPSDKTVLTRGDKGAAVGKLQEFLNACGYELDVDGSFGPATQRAWSEYLAAYILKALK</sequence>